<dbReference type="EMBL" id="LLXH01007522">
    <property type="protein sequence ID" value="PKC51505.1"/>
    <property type="molecule type" value="Genomic_DNA"/>
</dbReference>
<dbReference type="VEuPathDB" id="FungiDB:RhiirA1_447471"/>
<dbReference type="AlphaFoldDB" id="A0A2N0QKB6"/>
<evidence type="ECO:0000313" key="2">
    <source>
        <dbReference type="Proteomes" id="UP000232688"/>
    </source>
</evidence>
<dbReference type="Proteomes" id="UP000232688">
    <property type="component" value="Unassembled WGS sequence"/>
</dbReference>
<comment type="caution">
    <text evidence="1">The sequence shown here is derived from an EMBL/GenBank/DDBJ whole genome shotgun (WGS) entry which is preliminary data.</text>
</comment>
<reference evidence="1 2" key="2">
    <citation type="submission" date="2017-10" db="EMBL/GenBank/DDBJ databases">
        <title>Genome analyses suggest a sexual origin of heterokaryosis in a supposedly ancient asexual fungus.</title>
        <authorList>
            <person name="Corradi N."/>
            <person name="Sedzielewska K."/>
            <person name="Noel J."/>
            <person name="Charron P."/>
            <person name="Farinelli L."/>
            <person name="Marton T."/>
            <person name="Kruger M."/>
            <person name="Pelin A."/>
            <person name="Brachmann A."/>
            <person name="Corradi N."/>
        </authorList>
    </citation>
    <scope>NUCLEOTIDE SEQUENCE [LARGE SCALE GENOMIC DNA]</scope>
    <source>
        <strain evidence="1 2">A1</strain>
    </source>
</reference>
<proteinExistence type="predicted"/>
<protein>
    <submittedName>
        <fullName evidence="1">Uncharacterized protein</fullName>
    </submittedName>
</protein>
<gene>
    <name evidence="1" type="ORF">RhiirA1_447471</name>
</gene>
<sequence length="153" mass="17882">MAKTMAMVFKDSFTKEEYSELREYLRNERVLLSQAFKDFENLPNLHTNFHLLLHAKNYVTLLNTNAGTKEMIHRIFKNIVPRMNLKNVSLDLLKHYTTLFAIRHLLDGGIDLRLSTSNGGFMNLPKHLRRLMSNWFITKDNVDIKNDAEEGTI</sequence>
<accession>A0A2N0QKB6</accession>
<reference evidence="1 2" key="1">
    <citation type="submission" date="2017-10" db="EMBL/GenBank/DDBJ databases">
        <title>Extensive intraspecific genome diversity in a model arbuscular mycorrhizal fungus.</title>
        <authorList>
            <person name="Chen E.C.H."/>
            <person name="Morin E."/>
            <person name="Baudet D."/>
            <person name="Noel J."/>
            <person name="Ndikumana S."/>
            <person name="Charron P."/>
            <person name="St-Onge C."/>
            <person name="Giorgi J."/>
            <person name="Grigoriev I.V."/>
            <person name="Roux C."/>
            <person name="Martin F.M."/>
            <person name="Corradi N."/>
        </authorList>
    </citation>
    <scope>NUCLEOTIDE SEQUENCE [LARGE SCALE GENOMIC DNA]</scope>
    <source>
        <strain evidence="1 2">A1</strain>
    </source>
</reference>
<evidence type="ECO:0000313" key="1">
    <source>
        <dbReference type="EMBL" id="PKC51505.1"/>
    </source>
</evidence>
<name>A0A2N0QKB6_9GLOM</name>
<organism evidence="1 2">
    <name type="scientific">Rhizophagus irregularis</name>
    <dbReference type="NCBI Taxonomy" id="588596"/>
    <lineage>
        <taxon>Eukaryota</taxon>
        <taxon>Fungi</taxon>
        <taxon>Fungi incertae sedis</taxon>
        <taxon>Mucoromycota</taxon>
        <taxon>Glomeromycotina</taxon>
        <taxon>Glomeromycetes</taxon>
        <taxon>Glomerales</taxon>
        <taxon>Glomeraceae</taxon>
        <taxon>Rhizophagus</taxon>
    </lineage>
</organism>